<keyword evidence="6" id="KW-1185">Reference proteome</keyword>
<dbReference type="EMBL" id="CP024988">
    <property type="protein sequence ID" value="AWT27392.1"/>
    <property type="molecule type" value="Genomic_DNA"/>
</dbReference>
<keyword evidence="2" id="KW-0378">Hydrolase</keyword>
<evidence type="ECO:0000313" key="5">
    <source>
        <dbReference type="EMBL" id="AWT27392.1"/>
    </source>
</evidence>
<dbReference type="AlphaFoldDB" id="A0A2Z3YQY9"/>
<evidence type="ECO:0000256" key="1">
    <source>
        <dbReference type="ARBA" id="ARBA00022741"/>
    </source>
</evidence>
<proteinExistence type="predicted"/>
<accession>A0A2Z3YQY9</accession>
<keyword evidence="3" id="KW-0067">ATP-binding</keyword>
<evidence type="ECO:0000313" key="6">
    <source>
        <dbReference type="Proteomes" id="UP000247696"/>
    </source>
</evidence>
<dbReference type="RefSeq" id="WP_066587009.1">
    <property type="nucleotide sequence ID" value="NZ_CABKVS010000002.1"/>
</dbReference>
<feature type="domain" description="Carboxyltransferase" evidence="4">
    <location>
        <begin position="11"/>
        <end position="245"/>
    </location>
</feature>
<evidence type="ECO:0000256" key="2">
    <source>
        <dbReference type="ARBA" id="ARBA00022801"/>
    </source>
</evidence>
<evidence type="ECO:0000256" key="3">
    <source>
        <dbReference type="ARBA" id="ARBA00022840"/>
    </source>
</evidence>
<dbReference type="Gene3D" id="2.40.100.10">
    <property type="entry name" value="Cyclophilin-like"/>
    <property type="match status" value="1"/>
</dbReference>
<dbReference type="Proteomes" id="UP000247696">
    <property type="component" value="Chromosome"/>
</dbReference>
<dbReference type="STRING" id="1737425.GCA_900049755_01675"/>
<dbReference type="InterPro" id="IPR010016">
    <property type="entry name" value="PxpB"/>
</dbReference>
<dbReference type="GO" id="GO:0016787">
    <property type="term" value="F:hydrolase activity"/>
    <property type="evidence" value="ECO:0007669"/>
    <property type="project" value="UniProtKB-KW"/>
</dbReference>
<dbReference type="SUPFAM" id="SSF160467">
    <property type="entry name" value="PH0987 N-terminal domain-like"/>
    <property type="match status" value="1"/>
</dbReference>
<organism evidence="5 6">
    <name type="scientific">Corynebacterium provencense</name>
    <dbReference type="NCBI Taxonomy" id="1737425"/>
    <lineage>
        <taxon>Bacteria</taxon>
        <taxon>Bacillati</taxon>
        <taxon>Actinomycetota</taxon>
        <taxon>Actinomycetes</taxon>
        <taxon>Mycobacteriales</taxon>
        <taxon>Corynebacteriaceae</taxon>
        <taxon>Corynebacterium</taxon>
    </lineage>
</organism>
<dbReference type="Gene3D" id="3.30.1360.40">
    <property type="match status" value="1"/>
</dbReference>
<dbReference type="SMART" id="SM00796">
    <property type="entry name" value="AHS1"/>
    <property type="match status" value="1"/>
</dbReference>
<gene>
    <name evidence="5" type="primary">kipI</name>
    <name evidence="5" type="ORF">Csp1_26490</name>
</gene>
<dbReference type="KEGG" id="cpre:Csp1_26490"/>
<dbReference type="InterPro" id="IPR029000">
    <property type="entry name" value="Cyclophilin-like_dom_sf"/>
</dbReference>
<dbReference type="InterPro" id="IPR003833">
    <property type="entry name" value="CT_C_D"/>
</dbReference>
<dbReference type="Pfam" id="PF02682">
    <property type="entry name" value="CT_C_D"/>
    <property type="match status" value="1"/>
</dbReference>
<name>A0A2Z3YQY9_9CORY</name>
<dbReference type="SUPFAM" id="SSF50891">
    <property type="entry name" value="Cyclophilin-like"/>
    <property type="match status" value="1"/>
</dbReference>
<dbReference type="GO" id="GO:0005524">
    <property type="term" value="F:ATP binding"/>
    <property type="evidence" value="ECO:0007669"/>
    <property type="project" value="UniProtKB-KW"/>
</dbReference>
<protein>
    <submittedName>
        <fullName evidence="5">Kinase A inhibitor</fullName>
    </submittedName>
</protein>
<dbReference type="PANTHER" id="PTHR34698:SF2">
    <property type="entry name" value="5-OXOPROLINASE SUBUNIT B"/>
    <property type="match status" value="1"/>
</dbReference>
<sequence>MTGSSRITAPARYSFGGDEFLFVEVSEAMSLAANFRVTRIAGKISELVADGELPGIIELCPANASLLIRYNPDTVSPTDLERRIREVEADVSATEAVPVRTRVIEIPVWYDDPVTAEVASRFREGYHQEPGGRDLDFAARVNNLRGADEFIRRHHSSPWLVTMVGFVAGLPFMYQLVDRTHQLEVPKYLSPRTDTAELTVGHGGCFGVIYSVPGAGGYQMFGLAAAPIYSPELQGTDREEEMILFRPGDIVKFRPVGEAEFHDIRRRVDEGTWRYRQVPVTFDMNRALDEGESYNRELLEVLDADH</sequence>
<evidence type="ECO:0000259" key="4">
    <source>
        <dbReference type="SMART" id="SM00796"/>
    </source>
</evidence>
<keyword evidence="1" id="KW-0547">Nucleotide-binding</keyword>
<dbReference type="OrthoDB" id="9768696at2"/>
<dbReference type="PANTHER" id="PTHR34698">
    <property type="entry name" value="5-OXOPROLINASE SUBUNIT B"/>
    <property type="match status" value="1"/>
</dbReference>
<reference evidence="6" key="1">
    <citation type="submission" date="2017-11" db="EMBL/GenBank/DDBJ databases">
        <title>Otitis media/interna in a cat caused by the recently described species Corynebacterium provencense.</title>
        <authorList>
            <person name="Kittl S."/>
            <person name="Brodard I."/>
            <person name="Rychener L."/>
            <person name="Jores J."/>
            <person name="Roosje P."/>
            <person name="Gobeli Brawand S."/>
        </authorList>
    </citation>
    <scope>NUCLEOTIDE SEQUENCE [LARGE SCALE GENOMIC DNA]</scope>
    <source>
        <strain evidence="6">17KM38</strain>
    </source>
</reference>